<dbReference type="InterPro" id="IPR002636">
    <property type="entry name" value="DUF29"/>
</dbReference>
<dbReference type="EMBL" id="CADCUC010000091">
    <property type="protein sequence ID" value="CAA9311655.1"/>
    <property type="molecule type" value="Genomic_DNA"/>
</dbReference>
<evidence type="ECO:0000256" key="1">
    <source>
        <dbReference type="SAM" id="MobiDB-lite"/>
    </source>
</evidence>
<proteinExistence type="predicted"/>
<dbReference type="PANTHER" id="PTHR34235">
    <property type="entry name" value="SLR1203 PROTEIN-RELATED"/>
    <property type="match status" value="1"/>
</dbReference>
<name>A0A6J4KQT8_9HYPH</name>
<evidence type="ECO:0000313" key="2">
    <source>
        <dbReference type="EMBL" id="CAA9311655.1"/>
    </source>
</evidence>
<evidence type="ECO:0008006" key="3">
    <source>
        <dbReference type="Google" id="ProtNLM"/>
    </source>
</evidence>
<protein>
    <recommendedName>
        <fullName evidence="3">DUF29 domain-containing protein</fullName>
    </recommendedName>
</protein>
<reference evidence="2" key="1">
    <citation type="submission" date="2020-02" db="EMBL/GenBank/DDBJ databases">
        <authorList>
            <person name="Meier V. D."/>
        </authorList>
    </citation>
    <scope>NUCLEOTIDE SEQUENCE</scope>
    <source>
        <strain evidence="2">AVDCRST_MAG90</strain>
    </source>
</reference>
<gene>
    <name evidence="2" type="ORF">AVDCRST_MAG90-480</name>
</gene>
<dbReference type="Gene3D" id="1.20.1220.20">
    <property type="entry name" value="Uncharcterised protein PF01724"/>
    <property type="match status" value="1"/>
</dbReference>
<feature type="region of interest" description="Disordered" evidence="1">
    <location>
        <begin position="139"/>
        <end position="167"/>
    </location>
</feature>
<feature type="compositionally biased region" description="Basic and acidic residues" evidence="1">
    <location>
        <begin position="158"/>
        <end position="167"/>
    </location>
</feature>
<organism evidence="2">
    <name type="scientific">uncultured Microvirga sp</name>
    <dbReference type="NCBI Taxonomy" id="412392"/>
    <lineage>
        <taxon>Bacteria</taxon>
        <taxon>Pseudomonadati</taxon>
        <taxon>Pseudomonadota</taxon>
        <taxon>Alphaproteobacteria</taxon>
        <taxon>Hyphomicrobiales</taxon>
        <taxon>Methylobacteriaceae</taxon>
        <taxon>Microvirga</taxon>
        <taxon>environmental samples</taxon>
    </lineage>
</organism>
<accession>A0A6J4KQT8</accession>
<sequence>MATDTLYESDFFVWTERQAEELRRAAREGSNLPLDWSNLAEEIESLGKSDRRSLHRRVYQILRHLLKLKYSRVQDPRHGWQDEVQEHRWRLRQVLRDSPSLRRLLPDAVSEEWRPALNKAARDLQAYGEDLSLATLLDDGPDFTPEEIADEEWFPEPARQRSDDGLR</sequence>
<feature type="compositionally biased region" description="Acidic residues" evidence="1">
    <location>
        <begin position="139"/>
        <end position="154"/>
    </location>
</feature>
<dbReference type="AlphaFoldDB" id="A0A6J4KQT8"/>
<dbReference type="Pfam" id="PF01724">
    <property type="entry name" value="DUF29"/>
    <property type="match status" value="1"/>
</dbReference>